<dbReference type="EC" id="2.7.7.65" evidence="1"/>
<evidence type="ECO:0000256" key="2">
    <source>
        <dbReference type="ARBA" id="ARBA00034247"/>
    </source>
</evidence>
<protein>
    <recommendedName>
        <fullName evidence="1">diguanylate cyclase</fullName>
        <ecNumber evidence="1">2.7.7.65</ecNumber>
    </recommendedName>
</protein>
<feature type="domain" description="GGDEF" evidence="6">
    <location>
        <begin position="361"/>
        <end position="490"/>
    </location>
</feature>
<evidence type="ECO:0000256" key="3">
    <source>
        <dbReference type="SAM" id="Phobius"/>
    </source>
</evidence>
<organism evidence="7 8">
    <name type="scientific">Gilvimarinus japonicus</name>
    <dbReference type="NCBI Taxonomy" id="1796469"/>
    <lineage>
        <taxon>Bacteria</taxon>
        <taxon>Pseudomonadati</taxon>
        <taxon>Pseudomonadota</taxon>
        <taxon>Gammaproteobacteria</taxon>
        <taxon>Cellvibrionales</taxon>
        <taxon>Cellvibrionaceae</taxon>
        <taxon>Gilvimarinus</taxon>
    </lineage>
</organism>
<dbReference type="PROSITE" id="PS50887">
    <property type="entry name" value="GGDEF"/>
    <property type="match status" value="1"/>
</dbReference>
<feature type="transmembrane region" description="Helical" evidence="3">
    <location>
        <begin position="150"/>
        <end position="168"/>
    </location>
</feature>
<dbReference type="SUPFAM" id="SSF55073">
    <property type="entry name" value="Nucleotide cyclase"/>
    <property type="match status" value="1"/>
</dbReference>
<dbReference type="Gene3D" id="3.30.450.20">
    <property type="entry name" value="PAS domain"/>
    <property type="match status" value="1"/>
</dbReference>
<dbReference type="PANTHER" id="PTHR45138:SF9">
    <property type="entry name" value="DIGUANYLATE CYCLASE DGCM-RELATED"/>
    <property type="match status" value="1"/>
</dbReference>
<feature type="domain" description="PAS" evidence="4">
    <location>
        <begin position="181"/>
        <end position="241"/>
    </location>
</feature>
<dbReference type="InterPro" id="IPR000014">
    <property type="entry name" value="PAS"/>
</dbReference>
<keyword evidence="8" id="KW-1185">Reference proteome</keyword>
<dbReference type="Pfam" id="PF00990">
    <property type="entry name" value="GGDEF"/>
    <property type="match status" value="1"/>
</dbReference>
<dbReference type="InterPro" id="IPR029787">
    <property type="entry name" value="Nucleotide_cyclase"/>
</dbReference>
<dbReference type="Proteomes" id="UP001595548">
    <property type="component" value="Unassembled WGS sequence"/>
</dbReference>
<dbReference type="InterPro" id="IPR050469">
    <property type="entry name" value="Diguanylate_Cyclase"/>
</dbReference>
<dbReference type="GO" id="GO:0052621">
    <property type="term" value="F:diguanylate cyclase activity"/>
    <property type="evidence" value="ECO:0007669"/>
    <property type="project" value="UniProtKB-EC"/>
</dbReference>
<evidence type="ECO:0000259" key="4">
    <source>
        <dbReference type="PROSITE" id="PS50112"/>
    </source>
</evidence>
<dbReference type="InterPro" id="IPR043128">
    <property type="entry name" value="Rev_trsase/Diguanyl_cyclase"/>
</dbReference>
<dbReference type="RefSeq" id="WP_382414498.1">
    <property type="nucleotide sequence ID" value="NZ_AP031500.1"/>
</dbReference>
<dbReference type="SUPFAM" id="SSF55785">
    <property type="entry name" value="PYP-like sensor domain (PAS domain)"/>
    <property type="match status" value="1"/>
</dbReference>
<dbReference type="InterPro" id="IPR000160">
    <property type="entry name" value="GGDEF_dom"/>
</dbReference>
<dbReference type="EMBL" id="JBHRTL010000004">
    <property type="protein sequence ID" value="MFC3154309.1"/>
    <property type="molecule type" value="Genomic_DNA"/>
</dbReference>
<gene>
    <name evidence="7" type="ORF">ACFOEB_03770</name>
</gene>
<evidence type="ECO:0000259" key="5">
    <source>
        <dbReference type="PROSITE" id="PS50113"/>
    </source>
</evidence>
<accession>A0ABV7HKA9</accession>
<proteinExistence type="predicted"/>
<evidence type="ECO:0000256" key="1">
    <source>
        <dbReference type="ARBA" id="ARBA00012528"/>
    </source>
</evidence>
<evidence type="ECO:0000313" key="7">
    <source>
        <dbReference type="EMBL" id="MFC3154309.1"/>
    </source>
</evidence>
<dbReference type="InterPro" id="IPR000700">
    <property type="entry name" value="PAS-assoc_C"/>
</dbReference>
<dbReference type="CDD" id="cd01949">
    <property type="entry name" value="GGDEF"/>
    <property type="match status" value="1"/>
</dbReference>
<keyword evidence="7" id="KW-0808">Transferase</keyword>
<dbReference type="Pfam" id="PF08448">
    <property type="entry name" value="PAS_4"/>
    <property type="match status" value="1"/>
</dbReference>
<dbReference type="InterPro" id="IPR035965">
    <property type="entry name" value="PAS-like_dom_sf"/>
</dbReference>
<keyword evidence="3" id="KW-0812">Transmembrane</keyword>
<feature type="transmembrane region" description="Helical" evidence="3">
    <location>
        <begin position="12"/>
        <end position="30"/>
    </location>
</feature>
<dbReference type="SMART" id="SM00267">
    <property type="entry name" value="GGDEF"/>
    <property type="match status" value="1"/>
</dbReference>
<comment type="catalytic activity">
    <reaction evidence="2">
        <text>2 GTP = 3',3'-c-di-GMP + 2 diphosphate</text>
        <dbReference type="Rhea" id="RHEA:24898"/>
        <dbReference type="ChEBI" id="CHEBI:33019"/>
        <dbReference type="ChEBI" id="CHEBI:37565"/>
        <dbReference type="ChEBI" id="CHEBI:58805"/>
        <dbReference type="EC" id="2.7.7.65"/>
    </reaction>
</comment>
<name>A0ABV7HKA9_9GAMM</name>
<dbReference type="InterPro" id="IPR013656">
    <property type="entry name" value="PAS_4"/>
</dbReference>
<sequence>MISITPAVRLSFGLMVLTLSILLFASALGLTPNVDKNQLQARQALSQTLAFQALVGYSRNDQVLVEQVLDNAVTSNSDLVSAAVRSTAGDFFYRTEDHEKTWSDSEVSESTPRFVAVPLLLGGSRIGSLELAFKALGQSDVSYFGWPRKWLLAIFLVLCAFISYRIFIGRALRYLDPSSVVPARVRNALNVLAEGVFILDRREHIVLVNTILSRRLGLDEKRLLGRKAATLGWQVDENKHPMLPWSAALESGEKVVGVRLTAVTQDGKASAFRVNAVPIFDNKGNSQGVIASFDDVSELEEKNLQLETMVAELASTQATIEEKNRSLEYMAAHDSLTGCFNRRAMRTKLDEVFAVANVKRAPLCCIMLDIDHFKRINDTYGHTLGDDIIKLVADALHEQVRGGDFVARFGGEEFCIILPDTDTQQAEQIAERCRVSIERCEHQGVKVTSSFGVASLQVGMPTAGDLVKHADEALYYSKQHGRNQVNRWQSAMANTNAVPQASE</sequence>
<comment type="caution">
    <text evidence="7">The sequence shown here is derived from an EMBL/GenBank/DDBJ whole genome shotgun (WGS) entry which is preliminary data.</text>
</comment>
<evidence type="ECO:0000313" key="8">
    <source>
        <dbReference type="Proteomes" id="UP001595548"/>
    </source>
</evidence>
<dbReference type="PROSITE" id="PS50112">
    <property type="entry name" value="PAS"/>
    <property type="match status" value="1"/>
</dbReference>
<dbReference type="NCBIfam" id="TIGR00229">
    <property type="entry name" value="sensory_box"/>
    <property type="match status" value="1"/>
</dbReference>
<dbReference type="PANTHER" id="PTHR45138">
    <property type="entry name" value="REGULATORY COMPONENTS OF SENSORY TRANSDUCTION SYSTEM"/>
    <property type="match status" value="1"/>
</dbReference>
<evidence type="ECO:0000259" key="6">
    <source>
        <dbReference type="PROSITE" id="PS50887"/>
    </source>
</evidence>
<keyword evidence="7" id="KW-0548">Nucleotidyltransferase</keyword>
<keyword evidence="3" id="KW-1133">Transmembrane helix</keyword>
<keyword evidence="3" id="KW-0472">Membrane</keyword>
<dbReference type="Gene3D" id="3.30.70.270">
    <property type="match status" value="1"/>
</dbReference>
<dbReference type="NCBIfam" id="TIGR00254">
    <property type="entry name" value="GGDEF"/>
    <property type="match status" value="1"/>
</dbReference>
<dbReference type="CDD" id="cd00130">
    <property type="entry name" value="PAS"/>
    <property type="match status" value="1"/>
</dbReference>
<dbReference type="PROSITE" id="PS50113">
    <property type="entry name" value="PAC"/>
    <property type="match status" value="1"/>
</dbReference>
<feature type="domain" description="PAC" evidence="5">
    <location>
        <begin position="254"/>
        <end position="308"/>
    </location>
</feature>
<reference evidence="8" key="1">
    <citation type="journal article" date="2019" name="Int. J. Syst. Evol. Microbiol.">
        <title>The Global Catalogue of Microorganisms (GCM) 10K type strain sequencing project: providing services to taxonomists for standard genome sequencing and annotation.</title>
        <authorList>
            <consortium name="The Broad Institute Genomics Platform"/>
            <consortium name="The Broad Institute Genome Sequencing Center for Infectious Disease"/>
            <person name="Wu L."/>
            <person name="Ma J."/>
        </authorList>
    </citation>
    <scope>NUCLEOTIDE SEQUENCE [LARGE SCALE GENOMIC DNA]</scope>
    <source>
        <strain evidence="8">KCTC 52141</strain>
    </source>
</reference>